<evidence type="ECO:0000313" key="5">
    <source>
        <dbReference type="Proteomes" id="UP001501578"/>
    </source>
</evidence>
<dbReference type="EMBL" id="BAAAHQ010000007">
    <property type="protein sequence ID" value="GAA0919205.1"/>
    <property type="molecule type" value="Genomic_DNA"/>
</dbReference>
<feature type="domain" description="FAD-binding" evidence="3">
    <location>
        <begin position="4"/>
        <end position="344"/>
    </location>
</feature>
<keyword evidence="5" id="KW-1185">Reference proteome</keyword>
<dbReference type="Gene3D" id="3.50.50.60">
    <property type="entry name" value="FAD/NAD(P)-binding domain"/>
    <property type="match status" value="1"/>
</dbReference>
<dbReference type="Pfam" id="PF01494">
    <property type="entry name" value="FAD_binding_3"/>
    <property type="match status" value="1"/>
</dbReference>
<dbReference type="PRINTS" id="PR00420">
    <property type="entry name" value="RNGMNOXGNASE"/>
</dbReference>
<accession>A0ABP3ZC92</accession>
<organism evidence="4 5">
    <name type="scientific">Nonomuraea longicatena</name>
    <dbReference type="NCBI Taxonomy" id="83682"/>
    <lineage>
        <taxon>Bacteria</taxon>
        <taxon>Bacillati</taxon>
        <taxon>Actinomycetota</taxon>
        <taxon>Actinomycetes</taxon>
        <taxon>Streptosporangiales</taxon>
        <taxon>Streptosporangiaceae</taxon>
        <taxon>Nonomuraea</taxon>
    </lineage>
</organism>
<protein>
    <submittedName>
        <fullName evidence="4">FAD-dependent monooxygenase</fullName>
    </submittedName>
</protein>
<name>A0ABP3ZC92_9ACTN</name>
<dbReference type="InterPro" id="IPR050493">
    <property type="entry name" value="FAD-dep_Monooxygenase_BioMet"/>
</dbReference>
<dbReference type="Proteomes" id="UP001501578">
    <property type="component" value="Unassembled WGS sequence"/>
</dbReference>
<sequence length="392" mass="41088">MRTAVIVGAGIGGLTAAQALRRTGWNVAVYEQAAAVAPVGAGVGVAPNAVKALDHLGLGTALREHGQRQQALEIRLRGGGRVAGIPASRFERRYGTPFYAVHRAGLHRILMDGLDAASLHTGHRATGVALGPDAATVTFQGPQGEVAVAADLVVAADGVRSALRTALLPAYPGPTYAGYTVWRGTLPAERVARLGLRPVLSETWGRGARFGMGMIDGGRLYWFACESVPEGSPLAHDLGLLADRFARWHAPIPAIMTATPEETLLRHDVHYLHERLPSFVHGRVVLLGDAAHAVTPDIGQGACLAIEDAVTLAAALENAPAGIDAGLRLYDTLRRPRTERMARASGRLGHIMQTRNPVAALARDTVASVLPDALLIGAAGAAFTWTPPLGAT</sequence>
<gene>
    <name evidence="4" type="ORF">GCM10009560_16650</name>
</gene>
<dbReference type="RefSeq" id="WP_343949131.1">
    <property type="nucleotide sequence ID" value="NZ_BAAAHQ010000007.1"/>
</dbReference>
<dbReference type="PANTHER" id="PTHR13789:SF309">
    <property type="entry name" value="PUTATIVE (AFU_ORTHOLOGUE AFUA_6G14510)-RELATED"/>
    <property type="match status" value="1"/>
</dbReference>
<reference evidence="5" key="1">
    <citation type="journal article" date="2019" name="Int. J. Syst. Evol. Microbiol.">
        <title>The Global Catalogue of Microorganisms (GCM) 10K type strain sequencing project: providing services to taxonomists for standard genome sequencing and annotation.</title>
        <authorList>
            <consortium name="The Broad Institute Genomics Platform"/>
            <consortium name="The Broad Institute Genome Sequencing Center for Infectious Disease"/>
            <person name="Wu L."/>
            <person name="Ma J."/>
        </authorList>
    </citation>
    <scope>NUCLEOTIDE SEQUENCE [LARGE SCALE GENOMIC DNA]</scope>
    <source>
        <strain evidence="5">JCM 11136</strain>
    </source>
</reference>
<evidence type="ECO:0000256" key="1">
    <source>
        <dbReference type="ARBA" id="ARBA00023002"/>
    </source>
</evidence>
<keyword evidence="2 4" id="KW-0503">Monooxygenase</keyword>
<dbReference type="InterPro" id="IPR002938">
    <property type="entry name" value="FAD-bd"/>
</dbReference>
<evidence type="ECO:0000313" key="4">
    <source>
        <dbReference type="EMBL" id="GAA0919205.1"/>
    </source>
</evidence>
<evidence type="ECO:0000259" key="3">
    <source>
        <dbReference type="Pfam" id="PF01494"/>
    </source>
</evidence>
<proteinExistence type="predicted"/>
<dbReference type="PANTHER" id="PTHR13789">
    <property type="entry name" value="MONOOXYGENASE"/>
    <property type="match status" value="1"/>
</dbReference>
<comment type="caution">
    <text evidence="4">The sequence shown here is derived from an EMBL/GenBank/DDBJ whole genome shotgun (WGS) entry which is preliminary data.</text>
</comment>
<dbReference type="SUPFAM" id="SSF51905">
    <property type="entry name" value="FAD/NAD(P)-binding domain"/>
    <property type="match status" value="1"/>
</dbReference>
<dbReference type="InterPro" id="IPR036188">
    <property type="entry name" value="FAD/NAD-bd_sf"/>
</dbReference>
<evidence type="ECO:0000256" key="2">
    <source>
        <dbReference type="ARBA" id="ARBA00023033"/>
    </source>
</evidence>
<dbReference type="GO" id="GO:0004497">
    <property type="term" value="F:monooxygenase activity"/>
    <property type="evidence" value="ECO:0007669"/>
    <property type="project" value="UniProtKB-KW"/>
</dbReference>
<keyword evidence="1" id="KW-0560">Oxidoreductase</keyword>